<dbReference type="GO" id="GO:0046872">
    <property type="term" value="F:metal ion binding"/>
    <property type="evidence" value="ECO:0007669"/>
    <property type="project" value="InterPro"/>
</dbReference>
<feature type="domain" description="Peptidase M16 C-terminal" evidence="2">
    <location>
        <begin position="184"/>
        <end position="363"/>
    </location>
</feature>
<gene>
    <name evidence="3" type="primary">UQCRC2_0</name>
    <name evidence="3" type="ORF">g.8503</name>
</gene>
<dbReference type="InterPro" id="IPR007863">
    <property type="entry name" value="Peptidase_M16_C"/>
</dbReference>
<feature type="domain" description="Peptidase M16 N-terminal" evidence="1">
    <location>
        <begin position="36"/>
        <end position="177"/>
    </location>
</feature>
<dbReference type="InterPro" id="IPR011249">
    <property type="entry name" value="Metalloenz_LuxS/M16"/>
</dbReference>
<dbReference type="GO" id="GO:0005739">
    <property type="term" value="C:mitochondrion"/>
    <property type="evidence" value="ECO:0007669"/>
    <property type="project" value="TreeGrafter"/>
</dbReference>
<protein>
    <submittedName>
        <fullName evidence="3">Cytochrome b-c1 complex subunit 2, mitochondrial</fullName>
    </submittedName>
</protein>
<evidence type="ECO:0000313" key="3">
    <source>
        <dbReference type="EMBL" id="MDE51304.1"/>
    </source>
</evidence>
<dbReference type="Pfam" id="PF00675">
    <property type="entry name" value="Peptidase_M16"/>
    <property type="match status" value="1"/>
</dbReference>
<dbReference type="SUPFAM" id="SSF63411">
    <property type="entry name" value="LuxS/MPP-like metallohydrolase"/>
    <property type="match status" value="2"/>
</dbReference>
<proteinExistence type="predicted"/>
<name>A0A6G1SLA9_9ACAR</name>
<dbReference type="InterPro" id="IPR011765">
    <property type="entry name" value="Pept_M16_N"/>
</dbReference>
<dbReference type="AlphaFoldDB" id="A0A6G1SLA9"/>
<evidence type="ECO:0000259" key="2">
    <source>
        <dbReference type="Pfam" id="PF05193"/>
    </source>
</evidence>
<dbReference type="FunFam" id="3.30.830.10:FF:000039">
    <property type="entry name" value="Ubiquinol-cytochrome c reductase core subunit 2"/>
    <property type="match status" value="1"/>
</dbReference>
<reference evidence="3" key="1">
    <citation type="submission" date="2018-10" db="EMBL/GenBank/DDBJ databases">
        <title>Transcriptome assembly of Aceria tosichella (Wheat curl mite) Type 2.</title>
        <authorList>
            <person name="Scully E.D."/>
            <person name="Geib S.M."/>
            <person name="Palmer N.A."/>
            <person name="Gupta A.K."/>
            <person name="Sarath G."/>
            <person name="Tatineni S."/>
        </authorList>
    </citation>
    <scope>NUCLEOTIDE SEQUENCE</scope>
    <source>
        <strain evidence="3">LincolnNE</strain>
    </source>
</reference>
<sequence length="437" mass="48101">MHYSPYLRAAASQLASRATPQKATGLKHGAAILAVDNHSPVSRVAVYVRAGSRYEPDHLPGISHYIRACAGLTTQDSSIFGITRHMEKAGASFRVSSDREFIVYNVDCLRDKLGYVLGFIDDTLHRPEFRSWELVDVVQPRLKEELGRYKKNQGLIANEAMHKAAYRGGLAHSVFAPEHQADKIKKSDVFEYFEKNFVLDRMSFVGLGVDEAEFKETIDDKFRLNPSEYQGVKGDTRYVGGEARIQANFPVTKVNFVVQGSPITDLKSLAALEVLSFLIGGNGQTPIKYGSGSQRTLTNIVKSFSSSHQTSVININHSDTGLFGFSVCGPNETLKEATKACVKHVKQILNGVSENDLKNAKSAAKARLLIESEDQEAVFNAMGRRHATGITGMSPLDLVEKLHLKDVQSVASNLLKSKPTLVAVGNPRYVPYVDELD</sequence>
<dbReference type="PANTHER" id="PTHR11851">
    <property type="entry name" value="METALLOPROTEASE"/>
    <property type="match status" value="1"/>
</dbReference>
<dbReference type="Gene3D" id="3.30.830.10">
    <property type="entry name" value="Metalloenzyme, LuxS/M16 peptidase-like"/>
    <property type="match status" value="2"/>
</dbReference>
<dbReference type="InterPro" id="IPR050361">
    <property type="entry name" value="MPP/UQCRC_Complex"/>
</dbReference>
<dbReference type="PANTHER" id="PTHR11851:SF226">
    <property type="entry name" value="CYTOCHROME B-C1 COMPLEX SUBUNIT 2, MITOCHONDRIAL"/>
    <property type="match status" value="1"/>
</dbReference>
<evidence type="ECO:0000259" key="1">
    <source>
        <dbReference type="Pfam" id="PF00675"/>
    </source>
</evidence>
<dbReference type="EMBL" id="GGYP01006533">
    <property type="protein sequence ID" value="MDE51304.1"/>
    <property type="molecule type" value="Transcribed_RNA"/>
</dbReference>
<organism evidence="3">
    <name type="scientific">Aceria tosichella</name>
    <name type="common">wheat curl mite</name>
    <dbReference type="NCBI Taxonomy" id="561515"/>
    <lineage>
        <taxon>Eukaryota</taxon>
        <taxon>Metazoa</taxon>
        <taxon>Ecdysozoa</taxon>
        <taxon>Arthropoda</taxon>
        <taxon>Chelicerata</taxon>
        <taxon>Arachnida</taxon>
        <taxon>Acari</taxon>
        <taxon>Acariformes</taxon>
        <taxon>Trombidiformes</taxon>
        <taxon>Prostigmata</taxon>
        <taxon>Eupodina</taxon>
        <taxon>Eriophyoidea</taxon>
        <taxon>Eriophyidae</taxon>
        <taxon>Eriophyinae</taxon>
        <taxon>Aceriini</taxon>
        <taxon>Aceria</taxon>
    </lineage>
</organism>
<dbReference type="Pfam" id="PF05193">
    <property type="entry name" value="Peptidase_M16_C"/>
    <property type="match status" value="1"/>
</dbReference>
<accession>A0A6G1SLA9</accession>